<keyword evidence="9" id="KW-1185">Reference proteome</keyword>
<reference evidence="8 9" key="1">
    <citation type="submission" date="2017-10" db="EMBL/GenBank/DDBJ databases">
        <title>Whole genome sequencing of members of genus Pseudoxanthomonas.</title>
        <authorList>
            <person name="Kumar S."/>
            <person name="Bansal K."/>
            <person name="Kaur A."/>
            <person name="Patil P."/>
            <person name="Sharma S."/>
            <person name="Patil P.B."/>
        </authorList>
    </citation>
    <scope>NUCLEOTIDE SEQUENCE [LARGE SCALE GENOMIC DNA]</scope>
    <source>
        <strain evidence="8 9">DSM 17801</strain>
    </source>
</reference>
<protein>
    <recommendedName>
        <fullName evidence="7">Fatty acid hydroxylase domain-containing protein</fullName>
    </recommendedName>
</protein>
<feature type="transmembrane region" description="Helical" evidence="5">
    <location>
        <begin position="78"/>
        <end position="96"/>
    </location>
</feature>
<organism evidence="8 9">
    <name type="scientific">Pseudoxanthomonas daejeonensis</name>
    <dbReference type="NCBI Taxonomy" id="266062"/>
    <lineage>
        <taxon>Bacteria</taxon>
        <taxon>Pseudomonadati</taxon>
        <taxon>Pseudomonadota</taxon>
        <taxon>Gammaproteobacteria</taxon>
        <taxon>Lysobacterales</taxon>
        <taxon>Lysobacteraceae</taxon>
        <taxon>Pseudoxanthomonas</taxon>
    </lineage>
</organism>
<dbReference type="Proteomes" id="UP000788419">
    <property type="component" value="Unassembled WGS sequence"/>
</dbReference>
<comment type="caution">
    <text evidence="8">The sequence shown here is derived from an EMBL/GenBank/DDBJ whole genome shotgun (WGS) entry which is preliminary data.</text>
</comment>
<dbReference type="EMBL" id="PDWN01000008">
    <property type="protein sequence ID" value="KAF1694345.1"/>
    <property type="molecule type" value="Genomic_DNA"/>
</dbReference>
<feature type="transmembrane region" description="Helical" evidence="5">
    <location>
        <begin position="267"/>
        <end position="289"/>
    </location>
</feature>
<sequence>MVLKRSLRVVIGIPAAFAANLAGDRAGMSVMPGWHGAVALARQVRAPVPRPMPYPLRMPPFQDTTTPAGRLRGGVARLLRVAGHPLLLAGALALWWMLGQDGIALLATLATMLLLMELLERLVPALPAWRLGIAARLRLLGVYLFGLAVSAALLATYESFLPAALEPLRTRVGAVLWPQSWPWLLQALVLYFASDLIYYWVHRAIHASALLWRLTGHGFHHGFRNLHALNAGSNHPFELVLVVLPLVLLAALTGAPGDAVGAAGVLLLFNSMLAHSNLAMATPVFSLLFTASHQHRRHHSAVFEDSNSNYACAAIGWDRLFGTYSEGPVAQTGIGPRQPPVWRMYLLPFREPDDVDTVASRTREDR</sequence>
<evidence type="ECO:0000256" key="5">
    <source>
        <dbReference type="SAM" id="Phobius"/>
    </source>
</evidence>
<feature type="transmembrane region" description="Helical" evidence="5">
    <location>
        <begin position="140"/>
        <end position="160"/>
    </location>
</feature>
<comment type="subcellular location">
    <subcellularLocation>
        <location evidence="1">Membrane</location>
    </subcellularLocation>
</comment>
<feature type="chain" id="PRO_5047167219" description="Fatty acid hydroxylase domain-containing protein" evidence="6">
    <location>
        <begin position="19"/>
        <end position="366"/>
    </location>
</feature>
<evidence type="ECO:0000256" key="2">
    <source>
        <dbReference type="ARBA" id="ARBA00022692"/>
    </source>
</evidence>
<gene>
    <name evidence="8" type="ORF">CSC65_09145</name>
</gene>
<feature type="transmembrane region" description="Helical" evidence="5">
    <location>
        <begin position="180"/>
        <end position="201"/>
    </location>
</feature>
<dbReference type="InterPro" id="IPR006694">
    <property type="entry name" value="Fatty_acid_hydroxylase"/>
</dbReference>
<evidence type="ECO:0000256" key="4">
    <source>
        <dbReference type="ARBA" id="ARBA00023136"/>
    </source>
</evidence>
<keyword evidence="2 5" id="KW-0812">Transmembrane</keyword>
<name>A0ABQ6Z6I5_9GAMM</name>
<evidence type="ECO:0000313" key="9">
    <source>
        <dbReference type="Proteomes" id="UP000788419"/>
    </source>
</evidence>
<accession>A0ABQ6Z6I5</accession>
<evidence type="ECO:0000259" key="7">
    <source>
        <dbReference type="Pfam" id="PF04116"/>
    </source>
</evidence>
<evidence type="ECO:0000256" key="3">
    <source>
        <dbReference type="ARBA" id="ARBA00022989"/>
    </source>
</evidence>
<proteinExistence type="predicted"/>
<feature type="domain" description="Fatty acid hydroxylase" evidence="7">
    <location>
        <begin position="188"/>
        <end position="323"/>
    </location>
</feature>
<evidence type="ECO:0000256" key="1">
    <source>
        <dbReference type="ARBA" id="ARBA00004370"/>
    </source>
</evidence>
<evidence type="ECO:0000313" key="8">
    <source>
        <dbReference type="EMBL" id="KAF1694345.1"/>
    </source>
</evidence>
<feature type="transmembrane region" description="Helical" evidence="5">
    <location>
        <begin position="102"/>
        <end position="119"/>
    </location>
</feature>
<keyword evidence="3 5" id="KW-1133">Transmembrane helix</keyword>
<evidence type="ECO:0000256" key="6">
    <source>
        <dbReference type="SAM" id="SignalP"/>
    </source>
</evidence>
<dbReference type="PANTHER" id="PTHR11863">
    <property type="entry name" value="STEROL DESATURASE"/>
    <property type="match status" value="1"/>
</dbReference>
<dbReference type="InterPro" id="IPR050307">
    <property type="entry name" value="Sterol_Desaturase_Related"/>
</dbReference>
<dbReference type="Pfam" id="PF04116">
    <property type="entry name" value="FA_hydroxylase"/>
    <property type="match status" value="1"/>
</dbReference>
<keyword evidence="6" id="KW-0732">Signal</keyword>
<feature type="transmembrane region" description="Helical" evidence="5">
    <location>
        <begin position="237"/>
        <end position="255"/>
    </location>
</feature>
<keyword evidence="4 5" id="KW-0472">Membrane</keyword>
<feature type="signal peptide" evidence="6">
    <location>
        <begin position="1"/>
        <end position="18"/>
    </location>
</feature>